<keyword evidence="2" id="KW-0233">DNA recombination</keyword>
<dbReference type="RefSeq" id="WP_379719382.1">
    <property type="nucleotide sequence ID" value="NZ_JBHSMS010000026.1"/>
</dbReference>
<feature type="domain" description="Tyr recombinase" evidence="3">
    <location>
        <begin position="151"/>
        <end position="353"/>
    </location>
</feature>
<dbReference type="Pfam" id="PF00589">
    <property type="entry name" value="Phage_integrase"/>
    <property type="match status" value="1"/>
</dbReference>
<dbReference type="InterPro" id="IPR011010">
    <property type="entry name" value="DNA_brk_join_enz"/>
</dbReference>
<evidence type="ECO:0000256" key="1">
    <source>
        <dbReference type="ARBA" id="ARBA00022908"/>
    </source>
</evidence>
<evidence type="ECO:0000256" key="2">
    <source>
        <dbReference type="ARBA" id="ARBA00023172"/>
    </source>
</evidence>
<dbReference type="InterPro" id="IPR050090">
    <property type="entry name" value="Tyrosine_recombinase_XerCD"/>
</dbReference>
<name>A0ABW0PFB4_9BURK</name>
<proteinExistence type="predicted"/>
<gene>
    <name evidence="4" type="ORF">ACFPOU_08290</name>
</gene>
<accession>A0ABW0PFB4</accession>
<dbReference type="InterPro" id="IPR013762">
    <property type="entry name" value="Integrase-like_cat_sf"/>
</dbReference>
<dbReference type="PROSITE" id="PS51898">
    <property type="entry name" value="TYR_RECOMBINASE"/>
    <property type="match status" value="1"/>
</dbReference>
<dbReference type="InterPro" id="IPR002104">
    <property type="entry name" value="Integrase_catalytic"/>
</dbReference>
<dbReference type="Gene3D" id="1.10.443.10">
    <property type="entry name" value="Intergrase catalytic core"/>
    <property type="match status" value="1"/>
</dbReference>
<dbReference type="PANTHER" id="PTHR30349:SF64">
    <property type="entry name" value="PROPHAGE INTEGRASE INTD-RELATED"/>
    <property type="match status" value="1"/>
</dbReference>
<evidence type="ECO:0000259" key="3">
    <source>
        <dbReference type="PROSITE" id="PS51898"/>
    </source>
</evidence>
<evidence type="ECO:0000313" key="4">
    <source>
        <dbReference type="EMBL" id="MFC5511125.1"/>
    </source>
</evidence>
<dbReference type="SUPFAM" id="SSF56349">
    <property type="entry name" value="DNA breaking-rejoining enzymes"/>
    <property type="match status" value="1"/>
</dbReference>
<evidence type="ECO:0000313" key="5">
    <source>
        <dbReference type="Proteomes" id="UP001596031"/>
    </source>
</evidence>
<reference evidence="5" key="1">
    <citation type="journal article" date="2019" name="Int. J. Syst. Evol. Microbiol.">
        <title>The Global Catalogue of Microorganisms (GCM) 10K type strain sequencing project: providing services to taxonomists for standard genome sequencing and annotation.</title>
        <authorList>
            <consortium name="The Broad Institute Genomics Platform"/>
            <consortium name="The Broad Institute Genome Sequencing Center for Infectious Disease"/>
            <person name="Wu L."/>
            <person name="Ma J."/>
        </authorList>
    </citation>
    <scope>NUCLEOTIDE SEQUENCE [LARGE SCALE GENOMIC DNA]</scope>
    <source>
        <strain evidence="5">CCUG 38813</strain>
    </source>
</reference>
<sequence>MTTAETHLFDKKPDWIIQPMTAFGGFVTSLQFVELGKRPKRITADGAVSEPQPLGRRSVQGYTAMFSKFVRWMKDENLDMARVTHEHVLRFLDAAMEPQKKGRAKDLNSEIRARYVRLLERVYDHLRANPNPARLAAYSLTSVPGGRGRDLPKEWLTVEQQAAFMEALPARESAAAEESAKAWRRRRDRAMMALMIGAGLTVTEVIELYIENIGEAAESGSVPVTIWPTPGGEFSRKHVTMLRPFAVPEVTRWLEERATMVVKGDLLFPATRTGGKVAAATLYRQVRATFAAAKITLNREGGRTLRNTFAQRELEAGTSLDELGEYLGLHERRSVERYLGQRAAQLHTAQAAPAET</sequence>
<keyword evidence="1" id="KW-0229">DNA integration</keyword>
<dbReference type="PANTHER" id="PTHR30349">
    <property type="entry name" value="PHAGE INTEGRASE-RELATED"/>
    <property type="match status" value="1"/>
</dbReference>
<keyword evidence="5" id="KW-1185">Reference proteome</keyword>
<comment type="caution">
    <text evidence="4">The sequence shown here is derived from an EMBL/GenBank/DDBJ whole genome shotgun (WGS) entry which is preliminary data.</text>
</comment>
<organism evidence="4 5">
    <name type="scientific">Massilia jejuensis</name>
    <dbReference type="NCBI Taxonomy" id="648894"/>
    <lineage>
        <taxon>Bacteria</taxon>
        <taxon>Pseudomonadati</taxon>
        <taxon>Pseudomonadota</taxon>
        <taxon>Betaproteobacteria</taxon>
        <taxon>Burkholderiales</taxon>
        <taxon>Oxalobacteraceae</taxon>
        <taxon>Telluria group</taxon>
        <taxon>Massilia</taxon>
    </lineage>
</organism>
<dbReference type="EMBL" id="JBHSMS010000026">
    <property type="protein sequence ID" value="MFC5511125.1"/>
    <property type="molecule type" value="Genomic_DNA"/>
</dbReference>
<protein>
    <submittedName>
        <fullName evidence="4">Tyrosine-type recombinase/integrase</fullName>
    </submittedName>
</protein>
<dbReference type="Proteomes" id="UP001596031">
    <property type="component" value="Unassembled WGS sequence"/>
</dbReference>